<dbReference type="VEuPathDB" id="FungiDB:jhhlp_005448"/>
<keyword evidence="3" id="KW-0805">Transcription regulation</keyword>
<dbReference type="PANTHER" id="PTHR36206:SF12">
    <property type="entry name" value="ASPERCRYPTIN BIOSYNTHESIS CLUSTER-SPECIFIC TRANSCRIPTION REGULATOR ATNN-RELATED"/>
    <property type="match status" value="1"/>
</dbReference>
<proteinExistence type="predicted"/>
<evidence type="ECO:0000256" key="3">
    <source>
        <dbReference type="ARBA" id="ARBA00023015"/>
    </source>
</evidence>
<dbReference type="InterPro" id="IPR001138">
    <property type="entry name" value="Zn2Cys6_DnaBD"/>
</dbReference>
<dbReference type="PANTHER" id="PTHR36206">
    <property type="entry name" value="ASPERCRYPTIN BIOSYNTHESIS CLUSTER-SPECIFIC TRANSCRIPTION REGULATOR ATNN-RELATED"/>
    <property type="match status" value="1"/>
</dbReference>
<dbReference type="AlphaFoldDB" id="A0A2N3N716"/>
<dbReference type="CDD" id="cd00067">
    <property type="entry name" value="GAL4"/>
    <property type="match status" value="1"/>
</dbReference>
<reference evidence="8 9" key="1">
    <citation type="journal article" date="2017" name="G3 (Bethesda)">
        <title>First Draft Genome Sequence of the Pathogenic Fungus Lomentospora prolificans (Formerly Scedosporium prolificans).</title>
        <authorList>
            <person name="Luo R."/>
            <person name="Zimin A."/>
            <person name="Workman R."/>
            <person name="Fan Y."/>
            <person name="Pertea G."/>
            <person name="Grossman N."/>
            <person name="Wear M.P."/>
            <person name="Jia B."/>
            <person name="Miller H."/>
            <person name="Casadevall A."/>
            <person name="Timp W."/>
            <person name="Zhang S.X."/>
            <person name="Salzberg S.L."/>
        </authorList>
    </citation>
    <scope>NUCLEOTIDE SEQUENCE [LARGE SCALE GENOMIC DNA]</scope>
    <source>
        <strain evidence="8 9">JHH-5317</strain>
    </source>
</reference>
<keyword evidence="4" id="KW-0238">DNA-binding</keyword>
<dbReference type="PROSITE" id="PS50048">
    <property type="entry name" value="ZN2_CY6_FUNGAL_2"/>
    <property type="match status" value="1"/>
</dbReference>
<keyword evidence="1" id="KW-0479">Metal-binding</keyword>
<dbReference type="Pfam" id="PF00172">
    <property type="entry name" value="Zn_clus"/>
    <property type="match status" value="1"/>
</dbReference>
<dbReference type="Pfam" id="PF11951">
    <property type="entry name" value="Fungal_trans_2"/>
    <property type="match status" value="1"/>
</dbReference>
<dbReference type="InterPro" id="IPR052360">
    <property type="entry name" value="Transcr_Regulatory_Proteins"/>
</dbReference>
<dbReference type="PROSITE" id="PS00463">
    <property type="entry name" value="ZN2_CY6_FUNGAL_1"/>
    <property type="match status" value="1"/>
</dbReference>
<dbReference type="GO" id="GO:0008270">
    <property type="term" value="F:zinc ion binding"/>
    <property type="evidence" value="ECO:0007669"/>
    <property type="project" value="InterPro"/>
</dbReference>
<name>A0A2N3N716_9PEZI</name>
<evidence type="ECO:0000313" key="9">
    <source>
        <dbReference type="Proteomes" id="UP000233524"/>
    </source>
</evidence>
<dbReference type="SMART" id="SM00066">
    <property type="entry name" value="GAL4"/>
    <property type="match status" value="1"/>
</dbReference>
<dbReference type="Gene3D" id="4.10.240.10">
    <property type="entry name" value="Zn(2)-C6 fungal-type DNA-binding domain"/>
    <property type="match status" value="1"/>
</dbReference>
<dbReference type="STRING" id="41688.A0A2N3N716"/>
<evidence type="ECO:0000256" key="5">
    <source>
        <dbReference type="ARBA" id="ARBA00023163"/>
    </source>
</evidence>
<dbReference type="EMBL" id="NLAX01000700">
    <property type="protein sequence ID" value="PKS08172.1"/>
    <property type="molecule type" value="Genomic_DNA"/>
</dbReference>
<keyword evidence="6" id="KW-0539">Nucleus</keyword>
<feature type="domain" description="Zn(2)-C6 fungal-type" evidence="7">
    <location>
        <begin position="40"/>
        <end position="68"/>
    </location>
</feature>
<keyword evidence="2" id="KW-0862">Zinc</keyword>
<dbReference type="GO" id="GO:0000981">
    <property type="term" value="F:DNA-binding transcription factor activity, RNA polymerase II-specific"/>
    <property type="evidence" value="ECO:0007669"/>
    <property type="project" value="InterPro"/>
</dbReference>
<dbReference type="InterPro" id="IPR036864">
    <property type="entry name" value="Zn2-C6_fun-type_DNA-bd_sf"/>
</dbReference>
<dbReference type="Proteomes" id="UP000233524">
    <property type="component" value="Unassembled WGS sequence"/>
</dbReference>
<comment type="caution">
    <text evidence="8">The sequence shown here is derived from an EMBL/GenBank/DDBJ whole genome shotgun (WGS) entry which is preliminary data.</text>
</comment>
<dbReference type="InterPro" id="IPR021858">
    <property type="entry name" value="Fun_TF"/>
</dbReference>
<sequence length="634" mass="71351">MTPRPGKAGSSGIIVFDTNQSQHNGGQKQTRVSLQKVRTGCITCKKRHVKCDERKPHCNNCLRTRGQCEGYEVPQRKKKTGAPAQICWDSRQHARSVSSSVVSSPRVLKMEPNPSPVNFRDATSVRYFDEFVNLVQGPWIAAASNGEWWRVMLPQLARNSSSLLHAAIGIGALSTWHKEADRGSMRLLTDAPVVPDAEKDTHYLQAISHYCQSLRLQSQEASMTDAVFLSVMLVCFEALRGSRKTALAHINHGLALLLTLVMDGDTDGHVSALGPNPRPVLEAVADIYTHLAGQARAILPGRFGDGKPLPNFVKGLRDKKQTMESFMVMLSQVPELSVTVDDIPDVFTSLDEFEDYWMASRRKQVAMGPALMEIILASGILTSTDPMAVNAFYHDILENPKVKKLYDELQKTTEKLENAFLPLFNALIMSDNQSPTYMRAIHLRLQFVGVYIFENPSKYLKVESLEAQTPYFQQYLSMAEIALRAAKREIKNPAHQLSLQCGLSWYLLLIAMFCRDPLAREEAIHLLKDYPGQDGVWNTRALYALALRNREVERLNALEGTAKEQWQRLWRREYIFEEGGDRVIFRYLSKADGADDWELIEEAVDIQGDLENLLWQRQPLTGSGGLLMGDFVTL</sequence>
<dbReference type="SUPFAM" id="SSF57701">
    <property type="entry name" value="Zn2/Cys6 DNA-binding domain"/>
    <property type="match status" value="1"/>
</dbReference>
<evidence type="ECO:0000256" key="4">
    <source>
        <dbReference type="ARBA" id="ARBA00023125"/>
    </source>
</evidence>
<evidence type="ECO:0000256" key="6">
    <source>
        <dbReference type="ARBA" id="ARBA00023242"/>
    </source>
</evidence>
<evidence type="ECO:0000259" key="7">
    <source>
        <dbReference type="PROSITE" id="PS50048"/>
    </source>
</evidence>
<gene>
    <name evidence="8" type="ORF">jhhlp_005448</name>
</gene>
<evidence type="ECO:0000256" key="1">
    <source>
        <dbReference type="ARBA" id="ARBA00022723"/>
    </source>
</evidence>
<keyword evidence="5" id="KW-0804">Transcription</keyword>
<keyword evidence="9" id="KW-1185">Reference proteome</keyword>
<evidence type="ECO:0000256" key="2">
    <source>
        <dbReference type="ARBA" id="ARBA00022833"/>
    </source>
</evidence>
<organism evidence="8 9">
    <name type="scientific">Lomentospora prolificans</name>
    <dbReference type="NCBI Taxonomy" id="41688"/>
    <lineage>
        <taxon>Eukaryota</taxon>
        <taxon>Fungi</taxon>
        <taxon>Dikarya</taxon>
        <taxon>Ascomycota</taxon>
        <taxon>Pezizomycotina</taxon>
        <taxon>Sordariomycetes</taxon>
        <taxon>Hypocreomycetidae</taxon>
        <taxon>Microascales</taxon>
        <taxon>Microascaceae</taxon>
        <taxon>Lomentospora</taxon>
    </lineage>
</organism>
<evidence type="ECO:0000313" key="8">
    <source>
        <dbReference type="EMBL" id="PKS08172.1"/>
    </source>
</evidence>
<dbReference type="OrthoDB" id="3598904at2759"/>
<protein>
    <recommendedName>
        <fullName evidence="7">Zn(2)-C6 fungal-type domain-containing protein</fullName>
    </recommendedName>
</protein>
<dbReference type="InParanoid" id="A0A2N3N716"/>
<accession>A0A2N3N716</accession>
<dbReference type="GO" id="GO:0003677">
    <property type="term" value="F:DNA binding"/>
    <property type="evidence" value="ECO:0007669"/>
    <property type="project" value="UniProtKB-KW"/>
</dbReference>